<dbReference type="PRINTS" id="PR01021">
    <property type="entry name" value="OMPADOMAIN"/>
</dbReference>
<dbReference type="Gene3D" id="2.60.120.260">
    <property type="entry name" value="Galactose-binding domain-like"/>
    <property type="match status" value="1"/>
</dbReference>
<dbReference type="InterPro" id="IPR036737">
    <property type="entry name" value="OmpA-like_sf"/>
</dbReference>
<keyword evidence="5" id="KW-1133">Transmembrane helix</keyword>
<evidence type="ECO:0000313" key="8">
    <source>
        <dbReference type="Proteomes" id="UP000318815"/>
    </source>
</evidence>
<dbReference type="CDD" id="cd07185">
    <property type="entry name" value="OmpA_C-like"/>
    <property type="match status" value="1"/>
</dbReference>
<keyword evidence="8" id="KW-1185">Reference proteome</keyword>
<dbReference type="SUPFAM" id="SSF103088">
    <property type="entry name" value="OmpA-like"/>
    <property type="match status" value="2"/>
</dbReference>
<dbReference type="AlphaFoldDB" id="A0A5C6LW33"/>
<dbReference type="InterPro" id="IPR006664">
    <property type="entry name" value="OMP_bac"/>
</dbReference>
<comment type="subcellular location">
    <subcellularLocation>
        <location evidence="1">Cell outer membrane</location>
    </subcellularLocation>
</comment>
<organism evidence="7 8">
    <name type="scientific">Chitinophaga pinensis</name>
    <dbReference type="NCBI Taxonomy" id="79329"/>
    <lineage>
        <taxon>Bacteria</taxon>
        <taxon>Pseudomonadati</taxon>
        <taxon>Bacteroidota</taxon>
        <taxon>Chitinophagia</taxon>
        <taxon>Chitinophagales</taxon>
        <taxon>Chitinophagaceae</taxon>
        <taxon>Chitinophaga</taxon>
    </lineage>
</organism>
<evidence type="ECO:0000256" key="2">
    <source>
        <dbReference type="ARBA" id="ARBA00023136"/>
    </source>
</evidence>
<name>A0A5C6LW33_9BACT</name>
<evidence type="ECO:0000256" key="5">
    <source>
        <dbReference type="SAM" id="Phobius"/>
    </source>
</evidence>
<keyword evidence="3" id="KW-0998">Cell outer membrane</keyword>
<gene>
    <name evidence="7" type="ORF">FEF09_15325</name>
</gene>
<sequence length="536" mass="60075">MYRCSRAQKPMRNLIKINISSIFTVGFRWTKIYNSTCMLACVRKSIVMILLCCYCTLGLIAQNLVPNASFEDVNICTEYTAPCAPSAWLSVAPEVARMKYLCNGAALQGQHYVNLLQEGKENPDLRIYIQTRLLCPLEKGRTYRIRIYMNTDNYPLRAGIRFDTAFVFTQSGSCLTAPASLELSENDVQKKLFRLNHPWYMLEKTYVATQTATHMLIGNFRAPQRKEGAGGGYSNAQLLIDSISVTPEGGPPVCPDADSTIALLYTEHHRHTIPEKFIASGELIHRLDGASGCDTIILKDDLFTVDKNSLNDRYKQQIDEALNRYRGNRARIQLIGYAWQTASPEYNRIISADKAKAVANYLVYNEGYSFDDFDVQGAGKTNPRYDTAGHTAGENNRVEMIICRPPLAKDTLRPRPAVHQPDTLVIPDILFKFNSSELNKNLYSSLDSLIKRIPRDGSIQLQVNGHTDNAGTSAYNNSLSMKRANAVAGYMQEHGLGNDIRLITGVGESQPVADNQSAEGRRRNRRVEIIIFYSPD</sequence>
<evidence type="ECO:0000256" key="3">
    <source>
        <dbReference type="ARBA" id="ARBA00023237"/>
    </source>
</evidence>
<dbReference type="PANTHER" id="PTHR30329">
    <property type="entry name" value="STATOR ELEMENT OF FLAGELLAR MOTOR COMPLEX"/>
    <property type="match status" value="1"/>
</dbReference>
<dbReference type="PANTHER" id="PTHR30329:SF21">
    <property type="entry name" value="LIPOPROTEIN YIAD-RELATED"/>
    <property type="match status" value="1"/>
</dbReference>
<protein>
    <submittedName>
        <fullName evidence="7">OmpA family protein</fullName>
    </submittedName>
</protein>
<keyword evidence="2 4" id="KW-0472">Membrane</keyword>
<feature type="domain" description="OmpA-like" evidence="6">
    <location>
        <begin position="290"/>
        <end position="406"/>
    </location>
</feature>
<keyword evidence="5" id="KW-0812">Transmembrane</keyword>
<accession>A0A5C6LW33</accession>
<dbReference type="OrthoDB" id="9782229at2"/>
<dbReference type="EMBL" id="VOHS01000014">
    <property type="protein sequence ID" value="TWV99585.1"/>
    <property type="molecule type" value="Genomic_DNA"/>
</dbReference>
<comment type="caution">
    <text evidence="7">The sequence shown here is derived from an EMBL/GenBank/DDBJ whole genome shotgun (WGS) entry which is preliminary data.</text>
</comment>
<dbReference type="GO" id="GO:0009279">
    <property type="term" value="C:cell outer membrane"/>
    <property type="evidence" value="ECO:0007669"/>
    <property type="project" value="UniProtKB-SubCell"/>
</dbReference>
<evidence type="ECO:0000256" key="4">
    <source>
        <dbReference type="PROSITE-ProRule" id="PRU00473"/>
    </source>
</evidence>
<reference evidence="7 8" key="1">
    <citation type="submission" date="2019-08" db="EMBL/GenBank/DDBJ databases">
        <title>Whole genome sequencing of chitin degrading bacteria Chitinophaga pinensis YS16.</title>
        <authorList>
            <person name="Singh R.P."/>
            <person name="Manchanda G."/>
            <person name="Maurya I.K."/>
            <person name="Joshi N.K."/>
            <person name="Srivastava A.K."/>
        </authorList>
    </citation>
    <scope>NUCLEOTIDE SEQUENCE [LARGE SCALE GENOMIC DNA]</scope>
    <source>
        <strain evidence="7 8">YS-16</strain>
    </source>
</reference>
<dbReference type="PROSITE" id="PS51123">
    <property type="entry name" value="OMPA_2"/>
    <property type="match status" value="2"/>
</dbReference>
<feature type="domain" description="OmpA-like" evidence="6">
    <location>
        <begin position="418"/>
        <end position="535"/>
    </location>
</feature>
<dbReference type="Pfam" id="PF00691">
    <property type="entry name" value="OmpA"/>
    <property type="match status" value="2"/>
</dbReference>
<proteinExistence type="predicted"/>
<dbReference type="Gene3D" id="3.30.1330.60">
    <property type="entry name" value="OmpA-like domain"/>
    <property type="match status" value="2"/>
</dbReference>
<dbReference type="Proteomes" id="UP000318815">
    <property type="component" value="Unassembled WGS sequence"/>
</dbReference>
<feature type="transmembrane region" description="Helical" evidence="5">
    <location>
        <begin position="46"/>
        <end position="65"/>
    </location>
</feature>
<evidence type="ECO:0000256" key="1">
    <source>
        <dbReference type="ARBA" id="ARBA00004442"/>
    </source>
</evidence>
<evidence type="ECO:0000313" key="7">
    <source>
        <dbReference type="EMBL" id="TWV99585.1"/>
    </source>
</evidence>
<evidence type="ECO:0000259" key="6">
    <source>
        <dbReference type="PROSITE" id="PS51123"/>
    </source>
</evidence>
<dbReference type="InterPro" id="IPR050330">
    <property type="entry name" value="Bact_OuterMem_StrucFunc"/>
</dbReference>
<dbReference type="InterPro" id="IPR006665">
    <property type="entry name" value="OmpA-like"/>
</dbReference>